<proteinExistence type="predicted"/>
<dbReference type="GO" id="GO:0022857">
    <property type="term" value="F:transmembrane transporter activity"/>
    <property type="evidence" value="ECO:0007669"/>
    <property type="project" value="InterPro"/>
</dbReference>
<evidence type="ECO:0000256" key="2">
    <source>
        <dbReference type="ARBA" id="ARBA00022475"/>
    </source>
</evidence>
<dbReference type="KEGG" id="bbet:F8237_28490"/>
<dbReference type="SUPFAM" id="SSF103473">
    <property type="entry name" value="MFS general substrate transporter"/>
    <property type="match status" value="1"/>
</dbReference>
<dbReference type="Pfam" id="PF07690">
    <property type="entry name" value="MFS_1"/>
    <property type="match status" value="1"/>
</dbReference>
<feature type="transmembrane region" description="Helical" evidence="6">
    <location>
        <begin position="128"/>
        <end position="150"/>
    </location>
</feature>
<feature type="transmembrane region" description="Helical" evidence="6">
    <location>
        <begin position="72"/>
        <end position="90"/>
    </location>
</feature>
<evidence type="ECO:0000259" key="7">
    <source>
        <dbReference type="PROSITE" id="PS50850"/>
    </source>
</evidence>
<dbReference type="OrthoDB" id="7738352at2"/>
<evidence type="ECO:0000256" key="5">
    <source>
        <dbReference type="ARBA" id="ARBA00023136"/>
    </source>
</evidence>
<keyword evidence="2" id="KW-1003">Cell membrane</keyword>
<feature type="transmembrane region" description="Helical" evidence="6">
    <location>
        <begin position="268"/>
        <end position="285"/>
    </location>
</feature>
<dbReference type="Proteomes" id="UP000325641">
    <property type="component" value="Chromosome"/>
</dbReference>
<keyword evidence="5 6" id="KW-0472">Membrane</keyword>
<dbReference type="PROSITE" id="PS50850">
    <property type="entry name" value="MFS"/>
    <property type="match status" value="1"/>
</dbReference>
<feature type="transmembrane region" description="Helical" evidence="6">
    <location>
        <begin position="201"/>
        <end position="224"/>
    </location>
</feature>
<feature type="transmembrane region" description="Helical" evidence="6">
    <location>
        <begin position="156"/>
        <end position="181"/>
    </location>
</feature>
<accession>A0A5P6PCJ5</accession>
<evidence type="ECO:0000313" key="8">
    <source>
        <dbReference type="EMBL" id="QFI75995.1"/>
    </source>
</evidence>
<feature type="transmembrane region" description="Helical" evidence="6">
    <location>
        <begin position="36"/>
        <end position="60"/>
    </location>
</feature>
<feature type="transmembrane region" description="Helical" evidence="6">
    <location>
        <begin position="236"/>
        <end position="261"/>
    </location>
</feature>
<evidence type="ECO:0000313" key="9">
    <source>
        <dbReference type="Proteomes" id="UP000325641"/>
    </source>
</evidence>
<dbReference type="InterPro" id="IPR050189">
    <property type="entry name" value="MFS_Efflux_Transporters"/>
</dbReference>
<dbReference type="InterPro" id="IPR036259">
    <property type="entry name" value="MFS_trans_sf"/>
</dbReference>
<dbReference type="PANTHER" id="PTHR43124">
    <property type="entry name" value="PURINE EFFLUX PUMP PBUE"/>
    <property type="match status" value="1"/>
</dbReference>
<gene>
    <name evidence="8" type="ORF">F8237_28490</name>
</gene>
<organism evidence="8 9">
    <name type="scientific">Bradyrhizobium betae</name>
    <dbReference type="NCBI Taxonomy" id="244734"/>
    <lineage>
        <taxon>Bacteria</taxon>
        <taxon>Pseudomonadati</taxon>
        <taxon>Pseudomonadota</taxon>
        <taxon>Alphaproteobacteria</taxon>
        <taxon>Hyphomicrobiales</taxon>
        <taxon>Nitrobacteraceae</taxon>
        <taxon>Bradyrhizobium</taxon>
    </lineage>
</organism>
<dbReference type="InterPro" id="IPR011701">
    <property type="entry name" value="MFS"/>
</dbReference>
<keyword evidence="3 6" id="KW-0812">Transmembrane</keyword>
<evidence type="ECO:0000256" key="4">
    <source>
        <dbReference type="ARBA" id="ARBA00022989"/>
    </source>
</evidence>
<protein>
    <submittedName>
        <fullName evidence="8">MFS transporter</fullName>
    </submittedName>
</protein>
<keyword evidence="4 6" id="KW-1133">Transmembrane helix</keyword>
<dbReference type="GO" id="GO:0005886">
    <property type="term" value="C:plasma membrane"/>
    <property type="evidence" value="ECO:0007669"/>
    <property type="project" value="UniProtKB-SubCell"/>
</dbReference>
<dbReference type="RefSeq" id="WP_151649512.1">
    <property type="nucleotide sequence ID" value="NZ_CP044543.1"/>
</dbReference>
<feature type="domain" description="Major facilitator superfamily (MFS) profile" evidence="7">
    <location>
        <begin position="7"/>
        <end position="379"/>
    </location>
</feature>
<feature type="transmembrane region" description="Helical" evidence="6">
    <location>
        <begin position="324"/>
        <end position="344"/>
    </location>
</feature>
<evidence type="ECO:0000256" key="6">
    <source>
        <dbReference type="SAM" id="Phobius"/>
    </source>
</evidence>
<dbReference type="AlphaFoldDB" id="A0A5P6PCJ5"/>
<name>A0A5P6PCJ5_9BRAD</name>
<comment type="subcellular location">
    <subcellularLocation>
        <location evidence="1">Cell membrane</location>
        <topology evidence="1">Multi-pass membrane protein</topology>
    </subcellularLocation>
</comment>
<evidence type="ECO:0000256" key="1">
    <source>
        <dbReference type="ARBA" id="ARBA00004651"/>
    </source>
</evidence>
<reference evidence="9" key="1">
    <citation type="submission" date="2019-10" db="EMBL/GenBank/DDBJ databases">
        <title>Complete Genome Sequence of Bradyrhizobium betae type strain PL7HG1T.</title>
        <authorList>
            <person name="Bromfield E.S.P."/>
            <person name="Cloutier S."/>
        </authorList>
    </citation>
    <scope>NUCLEOTIDE SEQUENCE [LARGE SCALE GENOMIC DNA]</scope>
    <source>
        <strain evidence="9">PL7HG1</strain>
    </source>
</reference>
<feature type="transmembrane region" description="Helical" evidence="6">
    <location>
        <begin position="356"/>
        <end position="376"/>
    </location>
</feature>
<evidence type="ECO:0000256" key="3">
    <source>
        <dbReference type="ARBA" id="ARBA00022692"/>
    </source>
</evidence>
<dbReference type="PANTHER" id="PTHR43124:SF3">
    <property type="entry name" value="CHLORAMPHENICOL EFFLUX PUMP RV0191"/>
    <property type="match status" value="1"/>
</dbReference>
<dbReference type="InterPro" id="IPR020846">
    <property type="entry name" value="MFS_dom"/>
</dbReference>
<sequence>MRNRWGILAILFAVRLTIAFQFQSVAAVAPLLQQTFGVGLADIGILIGLYFTPGVVLALPGGAIGRMLGDKPTTIAALLLMTAGSLVMAATDIWSWQMAGRLASGAGGVLLTVQLTKMGTDWFAGKEIATAMAIFVNSWPAGVAISLLVLPAIGTAYGAGAVFLSAGALTAIGIVLIMFYLPPPEATASAAGSGRLDPLALLAVIVAGLIWGLYNVGFAMIFSFGPSLLAERGWSIAAAGSAISLVLWLSAISVPLGGFIADRTGRPLTLAVAACLVVALLLAWLPRSDAVMAIIVLIGLISGHPAGPIVSLPARVLAPQTRAIGMGVFYTLFYAAMMLGPAVAGRLAKSAGTAAAALDLGALTVLACPPLMWLFARIVSVRHRRTQS</sequence>
<feature type="transmembrane region" description="Helical" evidence="6">
    <location>
        <begin position="291"/>
        <end position="312"/>
    </location>
</feature>
<dbReference type="Gene3D" id="1.20.1250.20">
    <property type="entry name" value="MFS general substrate transporter like domains"/>
    <property type="match status" value="1"/>
</dbReference>
<dbReference type="EMBL" id="CP044543">
    <property type="protein sequence ID" value="QFI75995.1"/>
    <property type="molecule type" value="Genomic_DNA"/>
</dbReference>